<keyword evidence="3" id="KW-1185">Reference proteome</keyword>
<dbReference type="EMBL" id="JBHUMQ010000014">
    <property type="protein sequence ID" value="MFD2693062.1"/>
    <property type="molecule type" value="Genomic_DNA"/>
</dbReference>
<keyword evidence="1" id="KW-0472">Membrane</keyword>
<sequence>MRRSLRKQGDKRINVHHFSWVEYIGLLVVLVGLAALPAIMYGANLAKDSGPYLFWYSYTGLSLPVFSVYLLLIRDTAPLIGRCEGSAKPRKKWRTVIFLFM</sequence>
<keyword evidence="1" id="KW-1133">Transmembrane helix</keyword>
<keyword evidence="1" id="KW-0812">Transmembrane</keyword>
<feature type="transmembrane region" description="Helical" evidence="1">
    <location>
        <begin position="53"/>
        <end position="72"/>
    </location>
</feature>
<organism evidence="2 3">
    <name type="scientific">Sporolactobacillus shoreicorticis</name>
    <dbReference type="NCBI Taxonomy" id="1923877"/>
    <lineage>
        <taxon>Bacteria</taxon>
        <taxon>Bacillati</taxon>
        <taxon>Bacillota</taxon>
        <taxon>Bacilli</taxon>
        <taxon>Bacillales</taxon>
        <taxon>Sporolactobacillaceae</taxon>
        <taxon>Sporolactobacillus</taxon>
    </lineage>
</organism>
<gene>
    <name evidence="2" type="ORF">ACFSUE_05365</name>
</gene>
<proteinExistence type="predicted"/>
<evidence type="ECO:0000313" key="3">
    <source>
        <dbReference type="Proteomes" id="UP001597399"/>
    </source>
</evidence>
<dbReference type="RefSeq" id="WP_253064008.1">
    <property type="nucleotide sequence ID" value="NZ_JAMXWM010000026.1"/>
</dbReference>
<dbReference type="Proteomes" id="UP001597399">
    <property type="component" value="Unassembled WGS sequence"/>
</dbReference>
<name>A0ABW5S1N5_9BACL</name>
<protein>
    <submittedName>
        <fullName evidence="2">Uncharacterized protein</fullName>
    </submittedName>
</protein>
<evidence type="ECO:0000313" key="2">
    <source>
        <dbReference type="EMBL" id="MFD2693062.1"/>
    </source>
</evidence>
<comment type="caution">
    <text evidence="2">The sequence shown here is derived from an EMBL/GenBank/DDBJ whole genome shotgun (WGS) entry which is preliminary data.</text>
</comment>
<reference evidence="3" key="1">
    <citation type="journal article" date="2019" name="Int. J. Syst. Evol. Microbiol.">
        <title>The Global Catalogue of Microorganisms (GCM) 10K type strain sequencing project: providing services to taxonomists for standard genome sequencing and annotation.</title>
        <authorList>
            <consortium name="The Broad Institute Genomics Platform"/>
            <consortium name="The Broad Institute Genome Sequencing Center for Infectious Disease"/>
            <person name="Wu L."/>
            <person name="Ma J."/>
        </authorList>
    </citation>
    <scope>NUCLEOTIDE SEQUENCE [LARGE SCALE GENOMIC DNA]</scope>
    <source>
        <strain evidence="3">TISTR 2466</strain>
    </source>
</reference>
<feature type="transmembrane region" description="Helical" evidence="1">
    <location>
        <begin position="20"/>
        <end position="41"/>
    </location>
</feature>
<accession>A0ABW5S1N5</accession>
<evidence type="ECO:0000256" key="1">
    <source>
        <dbReference type="SAM" id="Phobius"/>
    </source>
</evidence>